<evidence type="ECO:0000259" key="2">
    <source>
        <dbReference type="PROSITE" id="PS51186"/>
    </source>
</evidence>
<dbReference type="InterPro" id="IPR000182">
    <property type="entry name" value="GNAT_dom"/>
</dbReference>
<feature type="domain" description="N-acetyltransferase" evidence="2">
    <location>
        <begin position="238"/>
        <end position="382"/>
    </location>
</feature>
<dbReference type="OrthoDB" id="4080456at2759"/>
<protein>
    <recommendedName>
        <fullName evidence="2">N-acetyltransferase domain-containing protein</fullName>
    </recommendedName>
</protein>
<evidence type="ECO:0000313" key="3">
    <source>
        <dbReference type="EMBL" id="KAF8903500.1"/>
    </source>
</evidence>
<organism evidence="3 4">
    <name type="scientific">Gymnopilus junonius</name>
    <name type="common">Spectacular rustgill mushroom</name>
    <name type="synonym">Gymnopilus spectabilis subsp. junonius</name>
    <dbReference type="NCBI Taxonomy" id="109634"/>
    <lineage>
        <taxon>Eukaryota</taxon>
        <taxon>Fungi</taxon>
        <taxon>Dikarya</taxon>
        <taxon>Basidiomycota</taxon>
        <taxon>Agaricomycotina</taxon>
        <taxon>Agaricomycetes</taxon>
        <taxon>Agaricomycetidae</taxon>
        <taxon>Agaricales</taxon>
        <taxon>Agaricineae</taxon>
        <taxon>Hymenogastraceae</taxon>
        <taxon>Gymnopilus</taxon>
    </lineage>
</organism>
<dbReference type="AlphaFoldDB" id="A0A9P5TNM4"/>
<dbReference type="Gene3D" id="3.40.630.30">
    <property type="match status" value="1"/>
</dbReference>
<dbReference type="GO" id="GO:0016747">
    <property type="term" value="F:acyltransferase activity, transferring groups other than amino-acyl groups"/>
    <property type="evidence" value="ECO:0007669"/>
    <property type="project" value="InterPro"/>
</dbReference>
<dbReference type="SUPFAM" id="SSF55729">
    <property type="entry name" value="Acyl-CoA N-acyltransferases (Nat)"/>
    <property type="match status" value="1"/>
</dbReference>
<accession>A0A9P5TNM4</accession>
<reference evidence="3" key="1">
    <citation type="submission" date="2020-11" db="EMBL/GenBank/DDBJ databases">
        <authorList>
            <consortium name="DOE Joint Genome Institute"/>
            <person name="Ahrendt S."/>
            <person name="Riley R."/>
            <person name="Andreopoulos W."/>
            <person name="LaButti K."/>
            <person name="Pangilinan J."/>
            <person name="Ruiz-duenas F.J."/>
            <person name="Barrasa J.M."/>
            <person name="Sanchez-Garcia M."/>
            <person name="Camarero S."/>
            <person name="Miyauchi S."/>
            <person name="Serrano A."/>
            <person name="Linde D."/>
            <person name="Babiker R."/>
            <person name="Drula E."/>
            <person name="Ayuso-Fernandez I."/>
            <person name="Pacheco R."/>
            <person name="Padilla G."/>
            <person name="Ferreira P."/>
            <person name="Barriuso J."/>
            <person name="Kellner H."/>
            <person name="Castanera R."/>
            <person name="Alfaro M."/>
            <person name="Ramirez L."/>
            <person name="Pisabarro A.G."/>
            <person name="Kuo A."/>
            <person name="Tritt A."/>
            <person name="Lipzen A."/>
            <person name="He G."/>
            <person name="Yan M."/>
            <person name="Ng V."/>
            <person name="Cullen D."/>
            <person name="Martin F."/>
            <person name="Rosso M.-N."/>
            <person name="Henrissat B."/>
            <person name="Hibbett D."/>
            <person name="Martinez A.T."/>
            <person name="Grigoriev I.V."/>
        </authorList>
    </citation>
    <scope>NUCLEOTIDE SEQUENCE</scope>
    <source>
        <strain evidence="3">AH 44721</strain>
    </source>
</reference>
<feature type="compositionally biased region" description="Basic residues" evidence="1">
    <location>
        <begin position="17"/>
        <end position="30"/>
    </location>
</feature>
<proteinExistence type="predicted"/>
<dbReference type="PROSITE" id="PS51186">
    <property type="entry name" value="GNAT"/>
    <property type="match status" value="1"/>
</dbReference>
<sequence length="382" mass="43930">MSSEASDGSDYHESTKSKARKHRPRKRQKRIKEEQLDIEDVERIEFPLEPLFSALRKDYADDDDSFEQLMEPLVDHLLQARISVEQGLIEVDDSGKATRPLRRSEIASLEQKLGNKDNLSPMEALILRKIKLERQRARVNIKTPNIKAPDSPLTPLPPVPPTPPVNAEVLDALNNIETTPFENSFLARLHGIHQPPPGLIAIDWEARTPWMNLMTDIHEHYTFAHPERECPMHEPAPITYSTLHAYHLAQVHDLLERSFWPGIDVSDSLDYQPERCTVIAMYKKVVVGVAMIISPVQTYITYLAVKSGWDKSQIARNMLYHLIKMNRDKDFTLHVSTNSSAMLLYNQFGFKIEEFVAGFYSEYLHPDSRASKNAFKLRLRRL</sequence>
<evidence type="ECO:0000256" key="1">
    <source>
        <dbReference type="SAM" id="MobiDB-lite"/>
    </source>
</evidence>
<dbReference type="EMBL" id="JADNYJ010000030">
    <property type="protein sequence ID" value="KAF8903500.1"/>
    <property type="molecule type" value="Genomic_DNA"/>
</dbReference>
<keyword evidence="4" id="KW-1185">Reference proteome</keyword>
<feature type="region of interest" description="Disordered" evidence="1">
    <location>
        <begin position="1"/>
        <end position="34"/>
    </location>
</feature>
<evidence type="ECO:0000313" key="4">
    <source>
        <dbReference type="Proteomes" id="UP000724874"/>
    </source>
</evidence>
<dbReference type="Pfam" id="PF00583">
    <property type="entry name" value="Acetyltransf_1"/>
    <property type="match status" value="1"/>
</dbReference>
<gene>
    <name evidence="3" type="ORF">CPB84DRAFT_1746207</name>
</gene>
<dbReference type="Proteomes" id="UP000724874">
    <property type="component" value="Unassembled WGS sequence"/>
</dbReference>
<name>A0A9P5TNM4_GYMJU</name>
<comment type="caution">
    <text evidence="3">The sequence shown here is derived from an EMBL/GenBank/DDBJ whole genome shotgun (WGS) entry which is preliminary data.</text>
</comment>
<dbReference type="InterPro" id="IPR016181">
    <property type="entry name" value="Acyl_CoA_acyltransferase"/>
</dbReference>